<dbReference type="GO" id="GO:0009307">
    <property type="term" value="P:DNA restriction-modification system"/>
    <property type="evidence" value="ECO:0007669"/>
    <property type="project" value="UniProtKB-KW"/>
</dbReference>
<evidence type="ECO:0000256" key="1">
    <source>
        <dbReference type="ARBA" id="ARBA00010203"/>
    </source>
</evidence>
<reference evidence="11" key="2">
    <citation type="submission" date="2019-01" db="EMBL/GenBank/DDBJ databases">
        <title>Genome sequence of Desulfonema ishimotonii strain Tokyo 01.</title>
        <authorList>
            <person name="Fukui M."/>
        </authorList>
    </citation>
    <scope>NUCLEOTIDE SEQUENCE [LARGE SCALE GENOMIC DNA]</scope>
    <source>
        <strain evidence="11">Tokyo 01</strain>
    </source>
</reference>
<protein>
    <recommendedName>
        <fullName evidence="8">Methyltransferase</fullName>
        <ecNumber evidence="8">2.1.1.-</ecNumber>
    </recommendedName>
</protein>
<keyword evidence="11" id="KW-1185">Reference proteome</keyword>
<dbReference type="EC" id="2.1.1.-" evidence="8"/>
<dbReference type="GO" id="GO:0032259">
    <property type="term" value="P:methylation"/>
    <property type="evidence" value="ECO:0007669"/>
    <property type="project" value="UniProtKB-KW"/>
</dbReference>
<comment type="caution">
    <text evidence="10">The sequence shown here is derived from an EMBL/GenBank/DDBJ whole genome shotgun (WGS) entry which is preliminary data.</text>
</comment>
<dbReference type="PROSITE" id="PS00093">
    <property type="entry name" value="N4_MTASE"/>
    <property type="match status" value="1"/>
</dbReference>
<evidence type="ECO:0000256" key="8">
    <source>
        <dbReference type="RuleBase" id="RU362026"/>
    </source>
</evidence>
<evidence type="ECO:0000313" key="10">
    <source>
        <dbReference type="EMBL" id="GBC60446.1"/>
    </source>
</evidence>
<dbReference type="AlphaFoldDB" id="A0A401FU00"/>
<dbReference type="SUPFAM" id="SSF53335">
    <property type="entry name" value="S-adenosyl-L-methionine-dependent methyltransferases"/>
    <property type="match status" value="3"/>
</dbReference>
<dbReference type="InterPro" id="IPR017985">
    <property type="entry name" value="MeTrfase_CN4_CS"/>
</dbReference>
<sequence length="469" mass="52727">MTIYQNSLPFNENNPPSQDGTYRDKLIQILAQDLNFHSQHSGYASHNFHSFPAKFPPQLPRTFIEALTHPGDIVLDPMMGSGTTILEAWLAGRRGIGADIDPLALLLSKVKVTPLDVQTVIRTGNTIVENATSAVRENHLALSETLKKQWDAKTRTFIDYWFAPETQIELTALRLEIEKIDDPAVKSFFQIIFSTIIITKSGGVSLAFDLAHTRPHRAKVVLSKEGAVLIGQELRDNPSPRIRFLTKTLRSPITEFKKRFQQNVRSLPETAQGKIPPATFSGNAQWLALADHSADLIVTSPPYASNAIDYMRAHKFSLAWMGLDIDKLGAKRREYIGGEFLNHFEFEKLPEASAAVVADIRDCDEKKARVLHRYYSEMTRTLREMFRVLRPGKAAIVVVGSSVMRGRDTRTQHCLADIGRAIGFEVPGIGVRSLDRNKRMMPVSANGDKTSQIQQRMHEEYVIGFYKTE</sequence>
<dbReference type="InterPro" id="IPR002941">
    <property type="entry name" value="DNA_methylase_N4/N6"/>
</dbReference>
<evidence type="ECO:0000256" key="3">
    <source>
        <dbReference type="ARBA" id="ARBA00022679"/>
    </source>
</evidence>
<dbReference type="OrthoDB" id="5422566at2"/>
<dbReference type="Gene3D" id="3.40.50.150">
    <property type="entry name" value="Vaccinia Virus protein VP39"/>
    <property type="match status" value="2"/>
</dbReference>
<dbReference type="GO" id="GO:0008170">
    <property type="term" value="F:N-methyltransferase activity"/>
    <property type="evidence" value="ECO:0007669"/>
    <property type="project" value="InterPro"/>
</dbReference>
<keyword evidence="5" id="KW-0680">Restriction system</keyword>
<organism evidence="10 11">
    <name type="scientific">Desulfonema ishimotonii</name>
    <dbReference type="NCBI Taxonomy" id="45657"/>
    <lineage>
        <taxon>Bacteria</taxon>
        <taxon>Pseudomonadati</taxon>
        <taxon>Thermodesulfobacteriota</taxon>
        <taxon>Desulfobacteria</taxon>
        <taxon>Desulfobacterales</taxon>
        <taxon>Desulfococcaceae</taxon>
        <taxon>Desulfonema</taxon>
    </lineage>
</organism>
<evidence type="ECO:0000313" key="11">
    <source>
        <dbReference type="Proteomes" id="UP000288096"/>
    </source>
</evidence>
<dbReference type="PRINTS" id="PR00508">
    <property type="entry name" value="S21N4MTFRASE"/>
</dbReference>
<keyword evidence="3" id="KW-0808">Transferase</keyword>
<evidence type="ECO:0000256" key="6">
    <source>
        <dbReference type="ARBA" id="ARBA00023125"/>
    </source>
</evidence>
<comment type="similarity">
    <text evidence="1">Belongs to the N(4)/N(6)-methyltransferase family. N(4) subfamily.</text>
</comment>
<dbReference type="GO" id="GO:0015667">
    <property type="term" value="F:site-specific DNA-methyltransferase (cytosine-N4-specific) activity"/>
    <property type="evidence" value="ECO:0007669"/>
    <property type="project" value="UniProtKB-EC"/>
</dbReference>
<dbReference type="GO" id="GO:0003677">
    <property type="term" value="F:DNA binding"/>
    <property type="evidence" value="ECO:0007669"/>
    <property type="project" value="UniProtKB-KW"/>
</dbReference>
<proteinExistence type="inferred from homology"/>
<evidence type="ECO:0000256" key="7">
    <source>
        <dbReference type="ARBA" id="ARBA00049120"/>
    </source>
</evidence>
<evidence type="ECO:0000259" key="9">
    <source>
        <dbReference type="Pfam" id="PF01555"/>
    </source>
</evidence>
<keyword evidence="2" id="KW-0489">Methyltransferase</keyword>
<reference evidence="11" key="1">
    <citation type="submission" date="2017-11" db="EMBL/GenBank/DDBJ databases">
        <authorList>
            <person name="Watanabe M."/>
            <person name="Kojima H."/>
        </authorList>
    </citation>
    <scope>NUCLEOTIDE SEQUENCE [LARGE SCALE GENOMIC DNA]</scope>
    <source>
        <strain evidence="11">Tokyo 01</strain>
    </source>
</reference>
<evidence type="ECO:0000256" key="2">
    <source>
        <dbReference type="ARBA" id="ARBA00022603"/>
    </source>
</evidence>
<accession>A0A401FU00</accession>
<dbReference type="InterPro" id="IPR001091">
    <property type="entry name" value="RM_Methyltransferase"/>
</dbReference>
<evidence type="ECO:0000256" key="5">
    <source>
        <dbReference type="ARBA" id="ARBA00022747"/>
    </source>
</evidence>
<comment type="catalytic activity">
    <reaction evidence="7">
        <text>a 2'-deoxycytidine in DNA + S-adenosyl-L-methionine = an N(4)-methyl-2'-deoxycytidine in DNA + S-adenosyl-L-homocysteine + H(+)</text>
        <dbReference type="Rhea" id="RHEA:16857"/>
        <dbReference type="Rhea" id="RHEA-COMP:11369"/>
        <dbReference type="Rhea" id="RHEA-COMP:13674"/>
        <dbReference type="ChEBI" id="CHEBI:15378"/>
        <dbReference type="ChEBI" id="CHEBI:57856"/>
        <dbReference type="ChEBI" id="CHEBI:59789"/>
        <dbReference type="ChEBI" id="CHEBI:85452"/>
        <dbReference type="ChEBI" id="CHEBI:137933"/>
        <dbReference type="EC" id="2.1.1.113"/>
    </reaction>
</comment>
<gene>
    <name evidence="10" type="ORF">DENIS_1399</name>
</gene>
<keyword evidence="4" id="KW-0949">S-adenosyl-L-methionine</keyword>
<dbReference type="InterPro" id="IPR029063">
    <property type="entry name" value="SAM-dependent_MTases_sf"/>
</dbReference>
<evidence type="ECO:0000256" key="4">
    <source>
        <dbReference type="ARBA" id="ARBA00022691"/>
    </source>
</evidence>
<dbReference type="Proteomes" id="UP000288096">
    <property type="component" value="Unassembled WGS sequence"/>
</dbReference>
<dbReference type="EMBL" id="BEXT01000001">
    <property type="protein sequence ID" value="GBC60446.1"/>
    <property type="molecule type" value="Genomic_DNA"/>
</dbReference>
<name>A0A401FU00_9BACT</name>
<dbReference type="RefSeq" id="WP_124327858.1">
    <property type="nucleotide sequence ID" value="NZ_BEXT01000001.1"/>
</dbReference>
<feature type="domain" description="DNA methylase N-4/N-6" evidence="9">
    <location>
        <begin position="45"/>
        <end position="102"/>
    </location>
</feature>
<dbReference type="Pfam" id="PF01555">
    <property type="entry name" value="N6_N4_Mtase"/>
    <property type="match status" value="1"/>
</dbReference>
<keyword evidence="6" id="KW-0238">DNA-binding</keyword>